<evidence type="ECO:0000313" key="1">
    <source>
        <dbReference type="EMBL" id="KAJ2898439.1"/>
    </source>
</evidence>
<accession>A0ACC1M758</accession>
<gene>
    <name evidence="1" type="primary">BIM1</name>
    <name evidence="1" type="ORF">IWW38_001390</name>
</gene>
<comment type="caution">
    <text evidence="1">The sequence shown here is derived from an EMBL/GenBank/DDBJ whole genome shotgun (WGS) entry which is preliminary data.</text>
</comment>
<keyword evidence="2" id="KW-1185">Reference proteome</keyword>
<organism evidence="1 2">
    <name type="scientific">Coemansia aciculifera</name>
    <dbReference type="NCBI Taxonomy" id="417176"/>
    <lineage>
        <taxon>Eukaryota</taxon>
        <taxon>Fungi</taxon>
        <taxon>Fungi incertae sedis</taxon>
        <taxon>Zoopagomycota</taxon>
        <taxon>Kickxellomycotina</taxon>
        <taxon>Kickxellomycetes</taxon>
        <taxon>Kickxellales</taxon>
        <taxon>Kickxellaceae</taxon>
        <taxon>Coemansia</taxon>
    </lineage>
</organism>
<proteinExistence type="predicted"/>
<evidence type="ECO:0000313" key="2">
    <source>
        <dbReference type="Proteomes" id="UP001139981"/>
    </source>
</evidence>
<sequence>MSSRNDLLSWVNELLQTNYTKVEQLGSGAAYCQIIDSVYGDVRLDRVKFNANQEYEYAENFRILQNAMTKHRVDKPIDPSRLIKCRFQDNFEFLQWLKRFWDSYSPGVGYDAVARRNGKTVGAPESLNHRPMSSASSARSSSAGAYRARPAPSASSRLAGKPAGPPTGAGVRSTAAGAVRPGSRTIPGVGAGAGAQVQELQRQVAESKVLIDTAEKERDFYFAKLREIEVYIQQAELEPGSEAESIAKQIQAILYSTDDGSADDNDLALADIQDESYDHVSGHMDRLHVDEEETF</sequence>
<dbReference type="EMBL" id="JANBVB010000063">
    <property type="protein sequence ID" value="KAJ2898439.1"/>
    <property type="molecule type" value="Genomic_DNA"/>
</dbReference>
<dbReference type="Proteomes" id="UP001139981">
    <property type="component" value="Unassembled WGS sequence"/>
</dbReference>
<name>A0ACC1M758_9FUNG</name>
<protein>
    <submittedName>
        <fullName evidence="1">Microtubule integrity protein mal3</fullName>
    </submittedName>
</protein>
<reference evidence="1" key="1">
    <citation type="submission" date="2022-07" db="EMBL/GenBank/DDBJ databases">
        <title>Phylogenomic reconstructions and comparative analyses of Kickxellomycotina fungi.</title>
        <authorList>
            <person name="Reynolds N.K."/>
            <person name="Stajich J.E."/>
            <person name="Barry K."/>
            <person name="Grigoriev I.V."/>
            <person name="Crous P."/>
            <person name="Smith M.E."/>
        </authorList>
    </citation>
    <scope>NUCLEOTIDE SEQUENCE</scope>
    <source>
        <strain evidence="1">CBS 190363</strain>
    </source>
</reference>